<keyword evidence="14" id="KW-1185">Reference proteome</keyword>
<keyword evidence="8 9" id="KW-0961">Cell wall biogenesis/degradation</keyword>
<evidence type="ECO:0000259" key="12">
    <source>
        <dbReference type="PROSITE" id="PS52029"/>
    </source>
</evidence>
<dbReference type="InterPro" id="IPR005490">
    <property type="entry name" value="LD_TPept_cat_dom"/>
</dbReference>
<evidence type="ECO:0000256" key="9">
    <source>
        <dbReference type="PROSITE-ProRule" id="PRU01373"/>
    </source>
</evidence>
<proteinExistence type="inferred from homology"/>
<dbReference type="Gene3D" id="2.40.440.10">
    <property type="entry name" value="L,D-transpeptidase catalytic domain-like"/>
    <property type="match status" value="1"/>
</dbReference>
<evidence type="ECO:0000313" key="14">
    <source>
        <dbReference type="Proteomes" id="UP000199347"/>
    </source>
</evidence>
<dbReference type="InterPro" id="IPR038063">
    <property type="entry name" value="Transpep_catalytic_dom"/>
</dbReference>
<dbReference type="CDD" id="cd16913">
    <property type="entry name" value="YkuD_like"/>
    <property type="match status" value="1"/>
</dbReference>
<comment type="similarity">
    <text evidence="2">Belongs to the YkuD family.</text>
</comment>
<feature type="chain" id="PRO_5011712063" evidence="11">
    <location>
        <begin position="24"/>
        <end position="342"/>
    </location>
</feature>
<dbReference type="GO" id="GO:0008360">
    <property type="term" value="P:regulation of cell shape"/>
    <property type="evidence" value="ECO:0007669"/>
    <property type="project" value="UniProtKB-UniRule"/>
</dbReference>
<accession>A0A1G5MA05</accession>
<evidence type="ECO:0000256" key="10">
    <source>
        <dbReference type="SAM" id="MobiDB-lite"/>
    </source>
</evidence>
<dbReference type="PANTHER" id="PTHR30582">
    <property type="entry name" value="L,D-TRANSPEPTIDASE"/>
    <property type="match status" value="1"/>
</dbReference>
<evidence type="ECO:0000256" key="8">
    <source>
        <dbReference type="ARBA" id="ARBA00023316"/>
    </source>
</evidence>
<feature type="signal peptide" evidence="11">
    <location>
        <begin position="1"/>
        <end position="23"/>
    </location>
</feature>
<dbReference type="Pfam" id="PF03734">
    <property type="entry name" value="YkuD"/>
    <property type="match status" value="1"/>
</dbReference>
<evidence type="ECO:0000256" key="2">
    <source>
        <dbReference type="ARBA" id="ARBA00005992"/>
    </source>
</evidence>
<name>A0A1G5MA05_AFIMA</name>
<dbReference type="UniPathway" id="UPA00219"/>
<dbReference type="PANTHER" id="PTHR30582:SF24">
    <property type="entry name" value="L,D-TRANSPEPTIDASE ERFK_SRFK-RELATED"/>
    <property type="match status" value="1"/>
</dbReference>
<protein>
    <submittedName>
        <fullName evidence="13">Lipoprotein-anchoring transpeptidase ErfK/SrfK</fullName>
    </submittedName>
</protein>
<dbReference type="GO" id="GO:0016757">
    <property type="term" value="F:glycosyltransferase activity"/>
    <property type="evidence" value="ECO:0007669"/>
    <property type="project" value="UniProtKB-KW"/>
</dbReference>
<evidence type="ECO:0000256" key="1">
    <source>
        <dbReference type="ARBA" id="ARBA00004752"/>
    </source>
</evidence>
<evidence type="ECO:0000256" key="4">
    <source>
        <dbReference type="ARBA" id="ARBA00022679"/>
    </source>
</evidence>
<dbReference type="AlphaFoldDB" id="A0A1G5MA05"/>
<feature type="active site" description="Proton donor/acceptor" evidence="9">
    <location>
        <position position="302"/>
    </location>
</feature>
<dbReference type="GO" id="GO:0071972">
    <property type="term" value="F:peptidoglycan L,D-transpeptidase activity"/>
    <property type="evidence" value="ECO:0007669"/>
    <property type="project" value="TreeGrafter"/>
</dbReference>
<feature type="domain" description="L,D-TPase catalytic" evidence="12">
    <location>
        <begin position="213"/>
        <end position="342"/>
    </location>
</feature>
<organism evidence="13 14">
    <name type="scientific">Afifella marina DSM 2698</name>
    <dbReference type="NCBI Taxonomy" id="1120955"/>
    <lineage>
        <taxon>Bacteria</taxon>
        <taxon>Pseudomonadati</taxon>
        <taxon>Pseudomonadota</taxon>
        <taxon>Alphaproteobacteria</taxon>
        <taxon>Hyphomicrobiales</taxon>
        <taxon>Afifellaceae</taxon>
        <taxon>Afifella</taxon>
    </lineage>
</organism>
<dbReference type="GO" id="GO:0071555">
    <property type="term" value="P:cell wall organization"/>
    <property type="evidence" value="ECO:0007669"/>
    <property type="project" value="UniProtKB-UniRule"/>
</dbReference>
<dbReference type="FunFam" id="2.40.440.10:FF:000002">
    <property type="entry name" value="L,D-transpeptidase ErfK/SrfK"/>
    <property type="match status" value="1"/>
</dbReference>
<feature type="active site" description="Nucleophile" evidence="9">
    <location>
        <position position="318"/>
    </location>
</feature>
<keyword evidence="6 9" id="KW-0133">Cell shape</keyword>
<dbReference type="GO" id="GO:0018104">
    <property type="term" value="P:peptidoglycan-protein cross-linking"/>
    <property type="evidence" value="ECO:0007669"/>
    <property type="project" value="TreeGrafter"/>
</dbReference>
<comment type="pathway">
    <text evidence="1 9">Cell wall biogenesis; peptidoglycan biosynthesis.</text>
</comment>
<gene>
    <name evidence="13" type="ORF">SAMN03080610_00286</name>
</gene>
<evidence type="ECO:0000256" key="7">
    <source>
        <dbReference type="ARBA" id="ARBA00022984"/>
    </source>
</evidence>
<sequence length="342" mass="37452">MKQVLLTLALLSLGALTPQATMAGASGKPAVPLKAELEQEWLAQLAAGPAQGAAARPIMLADSRRPQAVAEKRGLLQVLFDPQPRAQYYAQPQRQLYAQPQRRLYASPQAPQPQPRAVYRSRNQPARFIAPPPSQRQVPARANSGRYPTPVYLRQEPRVVTRPAPRQMRPVTPVNAPRVAPAAPKVAARPAARSIDPAYLPTIVDYQTSQAPGTIVIDTNNRYLYLVQAGGKAKRYGVGVGRPGFQWAGKHTVTRKAEWPSWYPPEEMKARQPGLPDHMEGGPDNPLGARALYLGSTLYRIHGSNQPWTIGHAVSSGCIRMRNEDVIELYNQVGVGTEVVVL</sequence>
<evidence type="ECO:0000256" key="11">
    <source>
        <dbReference type="SAM" id="SignalP"/>
    </source>
</evidence>
<dbReference type="InterPro" id="IPR050979">
    <property type="entry name" value="LD-transpeptidase"/>
</dbReference>
<evidence type="ECO:0000313" key="13">
    <source>
        <dbReference type="EMBL" id="SCZ21581.1"/>
    </source>
</evidence>
<dbReference type="SUPFAM" id="SSF141523">
    <property type="entry name" value="L,D-transpeptidase catalytic domain-like"/>
    <property type="match status" value="1"/>
</dbReference>
<keyword evidence="3" id="KW-0328">Glycosyltransferase</keyword>
<keyword evidence="11" id="KW-0732">Signal</keyword>
<keyword evidence="4" id="KW-0808">Transferase</keyword>
<keyword evidence="7 9" id="KW-0573">Peptidoglycan synthesis</keyword>
<dbReference type="GO" id="GO:0005576">
    <property type="term" value="C:extracellular region"/>
    <property type="evidence" value="ECO:0007669"/>
    <property type="project" value="TreeGrafter"/>
</dbReference>
<evidence type="ECO:0000256" key="3">
    <source>
        <dbReference type="ARBA" id="ARBA00022676"/>
    </source>
</evidence>
<keyword evidence="13" id="KW-0449">Lipoprotein</keyword>
<dbReference type="STRING" id="1120955.SAMN03080610_00286"/>
<evidence type="ECO:0000256" key="5">
    <source>
        <dbReference type="ARBA" id="ARBA00022801"/>
    </source>
</evidence>
<feature type="region of interest" description="Disordered" evidence="10">
    <location>
        <begin position="126"/>
        <end position="148"/>
    </location>
</feature>
<keyword evidence="5" id="KW-0378">Hydrolase</keyword>
<reference evidence="13 14" key="1">
    <citation type="submission" date="2016-10" db="EMBL/GenBank/DDBJ databases">
        <authorList>
            <person name="de Groot N.N."/>
        </authorList>
    </citation>
    <scope>NUCLEOTIDE SEQUENCE [LARGE SCALE GENOMIC DNA]</scope>
    <source>
        <strain evidence="13 14">DSM 2698</strain>
    </source>
</reference>
<dbReference type="Proteomes" id="UP000199347">
    <property type="component" value="Unassembled WGS sequence"/>
</dbReference>
<dbReference type="PROSITE" id="PS52029">
    <property type="entry name" value="LD_TPASE"/>
    <property type="match status" value="1"/>
</dbReference>
<evidence type="ECO:0000256" key="6">
    <source>
        <dbReference type="ARBA" id="ARBA00022960"/>
    </source>
</evidence>
<dbReference type="EMBL" id="FMVW01000001">
    <property type="protein sequence ID" value="SCZ21581.1"/>
    <property type="molecule type" value="Genomic_DNA"/>
</dbReference>